<dbReference type="FunFam" id="2.10.25.10:FF:000027">
    <property type="entry name" value="Thrombospondin 3"/>
    <property type="match status" value="1"/>
</dbReference>
<dbReference type="InterPro" id="IPR024665">
    <property type="entry name" value="TSP/COMP_CC"/>
</dbReference>
<dbReference type="GO" id="GO:0005576">
    <property type="term" value="C:extracellular region"/>
    <property type="evidence" value="ECO:0007669"/>
    <property type="project" value="InterPro"/>
</dbReference>
<sequence length="961" mass="106803">MEGEDKRNGGGLEKMRKQTLLLIVLVVSCCRTSTALEIDLLSPLTNSPLDFNVRVIFTPDRHEAFLFGRAITDIRASEELLQNVIVNVESNDEFVIKTRIRIMSSQAGALFSIVHLQRKLFLLDLSCKGIGEQTKLILRYRSVNDTSKSIVFKNVAALGDRKYHTVIIRVTDVFDNGKKISAVSLFVDCKLFGRVDTVSPISASFSYKGTLLSLMDFRIGQRRGAWRKPHTKWMGVIENLSLVFKRPINYILEGPECAKVDGGVKTPYPPKIVESEVITHEVASQLLGLIQDIRYDLSMQVAEIKYLRRLVENCQMCRVQDICLFKPCFPGVPCFNDPATEQGFECGECPLGMLGDGVNCNDVDECKEANPCAKDVGIQCKNRSPGYWCPPCPDGYAGKEIHGIGLYFARNNRQICTDIDECSESPPKCAEQSKCINEAGGYKCTACPPGFTGDPEHACYHLSYCDPGDARSNPCSQHAKCIRLQSGEITSARSVCEHIDKLCYAGYSGNGHHCAEDFDLDGFPDIELNCTGKECRKDNCPRIVNIDQEDLDDDGLGDICDDDMDGDNVKNDMDNCPRHHNVEQYNNDGDPFGNECDNCPYVTNKFQSDNDKDGIGDVCDKDVDGDGILNSIDNCPTIYNPLQEDLDRDTVGDECDNCPSTLNSRQFDRDGDGIGDNCDTGRDDDNDGVDDMVDNCRGVPNPDQIDNDKDEKGDACDSDDDDDGIPDRTDNCQLVPNPSQRDLNGNGLGDPCDGDFDDDKVPDYDDACSINHHVTHTDFSRLQKIELSPFERSAKPPVWAVDATGTQVTEEENSDPAIAVGDTRFNGVDFNATIRVATQHDDDFVGLLVNSDTGPGFALRNALWHSGDVKGQIKEIWRDENLVGWKDETDYEFKLIHRPTIGLIRLRVYSEADLVADTGYLTEKTLRGGRLGMYVFSQGKVVWKKLSYRCSERVPDDFEAL</sequence>
<feature type="compositionally biased region" description="Basic and acidic residues" evidence="11">
    <location>
        <begin position="706"/>
        <end position="715"/>
    </location>
</feature>
<dbReference type="Proteomes" id="UP001163046">
    <property type="component" value="Unassembled WGS sequence"/>
</dbReference>
<dbReference type="Gene3D" id="4.10.1080.10">
    <property type="entry name" value="TSP type-3 repeat"/>
    <property type="match status" value="2"/>
</dbReference>
<feature type="compositionally biased region" description="Polar residues" evidence="11">
    <location>
        <begin position="731"/>
        <end position="743"/>
    </location>
</feature>
<keyword evidence="3" id="KW-0732">Signal</keyword>
<evidence type="ECO:0000256" key="1">
    <source>
        <dbReference type="ARBA" id="ARBA00009456"/>
    </source>
</evidence>
<evidence type="ECO:0000256" key="2">
    <source>
        <dbReference type="ARBA" id="ARBA00022536"/>
    </source>
</evidence>
<keyword evidence="4" id="KW-0677">Repeat</keyword>
<dbReference type="CDD" id="cd00054">
    <property type="entry name" value="EGF_CA"/>
    <property type="match status" value="1"/>
</dbReference>
<dbReference type="AlphaFoldDB" id="A0A9W9ZEI4"/>
<dbReference type="InterPro" id="IPR000742">
    <property type="entry name" value="EGF"/>
</dbReference>
<feature type="compositionally biased region" description="Acidic residues" evidence="11">
    <location>
        <begin position="682"/>
        <end position="693"/>
    </location>
</feature>
<evidence type="ECO:0000256" key="6">
    <source>
        <dbReference type="ARBA" id="ARBA00022889"/>
    </source>
</evidence>
<dbReference type="CDD" id="cd16076">
    <property type="entry name" value="TSPcc"/>
    <property type="match status" value="1"/>
</dbReference>
<dbReference type="SUPFAM" id="SSF103647">
    <property type="entry name" value="TSP type-3 repeat"/>
    <property type="match status" value="3"/>
</dbReference>
<proteinExistence type="inferred from homology"/>
<dbReference type="InterPro" id="IPR003367">
    <property type="entry name" value="Thrombospondin_3-like_rpt"/>
</dbReference>
<dbReference type="InterPro" id="IPR001881">
    <property type="entry name" value="EGF-like_Ca-bd_dom"/>
</dbReference>
<dbReference type="FunFam" id="2.10.25.10:FF:000025">
    <property type="entry name" value="Thrombospondin 3"/>
    <property type="match status" value="1"/>
</dbReference>
<dbReference type="InterPro" id="IPR008859">
    <property type="entry name" value="Thrombospondin_C"/>
</dbReference>
<dbReference type="InterPro" id="IPR013320">
    <property type="entry name" value="ConA-like_dom_sf"/>
</dbReference>
<dbReference type="SUPFAM" id="SSF57196">
    <property type="entry name" value="EGF/Laminin"/>
    <property type="match status" value="1"/>
</dbReference>
<evidence type="ECO:0000256" key="5">
    <source>
        <dbReference type="ARBA" id="ARBA00022837"/>
    </source>
</evidence>
<dbReference type="GO" id="GO:0005509">
    <property type="term" value="F:calcium ion binding"/>
    <property type="evidence" value="ECO:0007669"/>
    <property type="project" value="UniProtKB-UniRule"/>
</dbReference>
<dbReference type="InterPro" id="IPR028974">
    <property type="entry name" value="TSP_type-3_rpt"/>
</dbReference>
<keyword evidence="5 10" id="KW-0106">Calcium</keyword>
<dbReference type="PROSITE" id="PS51236">
    <property type="entry name" value="TSP_CTER"/>
    <property type="match status" value="1"/>
</dbReference>
<evidence type="ECO:0000256" key="11">
    <source>
        <dbReference type="SAM" id="MobiDB-lite"/>
    </source>
</evidence>
<evidence type="ECO:0000256" key="3">
    <source>
        <dbReference type="ARBA" id="ARBA00022729"/>
    </source>
</evidence>
<dbReference type="Pfam" id="PF05735">
    <property type="entry name" value="TSP_C"/>
    <property type="match status" value="1"/>
</dbReference>
<feature type="region of interest" description="Disordered" evidence="11">
    <location>
        <begin position="669"/>
        <end position="751"/>
    </location>
</feature>
<gene>
    <name evidence="14" type="primary">THBS3</name>
    <name evidence="14" type="ORF">OS493_010966</name>
</gene>
<keyword evidence="2 9" id="KW-0245">EGF-like domain</keyword>
<dbReference type="PANTHER" id="PTHR10199">
    <property type="entry name" value="THROMBOSPONDIN"/>
    <property type="match status" value="1"/>
</dbReference>
<dbReference type="SMART" id="SM00210">
    <property type="entry name" value="TSPN"/>
    <property type="match status" value="1"/>
</dbReference>
<dbReference type="FunFam" id="4.10.1080.10:FF:000002">
    <property type="entry name" value="Thrombospondin 3"/>
    <property type="match status" value="1"/>
</dbReference>
<dbReference type="OrthoDB" id="14563at2759"/>
<dbReference type="Pfam" id="PF02412">
    <property type="entry name" value="TSP_3"/>
    <property type="match status" value="6"/>
</dbReference>
<dbReference type="PROSITE" id="PS51234">
    <property type="entry name" value="TSP3"/>
    <property type="match status" value="4"/>
</dbReference>
<dbReference type="PROSITE" id="PS51257">
    <property type="entry name" value="PROKAR_LIPOPROTEIN"/>
    <property type="match status" value="1"/>
</dbReference>
<protein>
    <submittedName>
        <fullName evidence="14">Thrombospondin 3a</fullName>
    </submittedName>
</protein>
<accession>A0A9W9ZEI4</accession>
<dbReference type="FunFam" id="2.10.25.10:FF:000038">
    <property type="entry name" value="Fibrillin 2"/>
    <property type="match status" value="1"/>
</dbReference>
<feature type="repeat" description="TSP type-3" evidence="10">
    <location>
        <begin position="705"/>
        <end position="740"/>
    </location>
</feature>
<feature type="domain" description="TSP C-terminal" evidence="13">
    <location>
        <begin position="780"/>
        <end position="955"/>
    </location>
</feature>
<dbReference type="EMBL" id="MU826354">
    <property type="protein sequence ID" value="KAJ7380251.1"/>
    <property type="molecule type" value="Genomic_DNA"/>
</dbReference>
<dbReference type="InterPro" id="IPR017897">
    <property type="entry name" value="Thrombospondin_3_rpt"/>
</dbReference>
<evidence type="ECO:0000313" key="14">
    <source>
        <dbReference type="EMBL" id="KAJ7380251.1"/>
    </source>
</evidence>
<feature type="repeat" description="TSP type-3" evidence="10">
    <location>
        <begin position="667"/>
        <end position="704"/>
    </location>
</feature>
<feature type="repeat" description="TSP type-3" evidence="10">
    <location>
        <begin position="608"/>
        <end position="643"/>
    </location>
</feature>
<comment type="caution">
    <text evidence="9">Lacks conserved residue(s) required for the propagation of feature annotation.</text>
</comment>
<comment type="caution">
    <text evidence="14">The sequence shown here is derived from an EMBL/GenBank/DDBJ whole genome shotgun (WGS) entry which is preliminary data.</text>
</comment>
<keyword evidence="6" id="KW-0130">Cell adhesion</keyword>
<dbReference type="Gene3D" id="2.10.25.10">
    <property type="entry name" value="Laminin"/>
    <property type="match status" value="3"/>
</dbReference>
<dbReference type="FunFam" id="4.10.1080.10:FF:000001">
    <property type="entry name" value="Thrombospondin 3"/>
    <property type="match status" value="1"/>
</dbReference>
<evidence type="ECO:0000256" key="7">
    <source>
        <dbReference type="ARBA" id="ARBA00023157"/>
    </source>
</evidence>
<dbReference type="SMART" id="SM00179">
    <property type="entry name" value="EGF_CA"/>
    <property type="match status" value="2"/>
</dbReference>
<dbReference type="PANTHER" id="PTHR10199:SF100">
    <property type="entry name" value="THROMBOSPONDIN, ISOFORM A"/>
    <property type="match status" value="1"/>
</dbReference>
<reference evidence="14" key="1">
    <citation type="submission" date="2023-01" db="EMBL/GenBank/DDBJ databases">
        <title>Genome assembly of the deep-sea coral Lophelia pertusa.</title>
        <authorList>
            <person name="Herrera S."/>
            <person name="Cordes E."/>
        </authorList>
    </citation>
    <scope>NUCLEOTIDE SEQUENCE</scope>
    <source>
        <strain evidence="14">USNM1676648</strain>
        <tissue evidence="14">Polyp</tissue>
    </source>
</reference>
<keyword evidence="7" id="KW-1015">Disulfide bond</keyword>
<comment type="similarity">
    <text evidence="1">Belongs to the thrombospondin family.</text>
</comment>
<keyword evidence="15" id="KW-1185">Reference proteome</keyword>
<evidence type="ECO:0000256" key="8">
    <source>
        <dbReference type="ARBA" id="ARBA00023180"/>
    </source>
</evidence>
<dbReference type="Pfam" id="PF11598">
    <property type="entry name" value="COMP"/>
    <property type="match status" value="1"/>
</dbReference>
<evidence type="ECO:0000259" key="12">
    <source>
        <dbReference type="PROSITE" id="PS50026"/>
    </source>
</evidence>
<dbReference type="InterPro" id="IPR049883">
    <property type="entry name" value="NOTCH1_EGF-like"/>
</dbReference>
<dbReference type="Gene3D" id="2.60.120.200">
    <property type="match status" value="3"/>
</dbReference>
<evidence type="ECO:0000256" key="9">
    <source>
        <dbReference type="PROSITE-ProRule" id="PRU00076"/>
    </source>
</evidence>
<evidence type="ECO:0000256" key="10">
    <source>
        <dbReference type="PROSITE-ProRule" id="PRU00634"/>
    </source>
</evidence>
<evidence type="ECO:0000259" key="13">
    <source>
        <dbReference type="PROSITE" id="PS51236"/>
    </source>
</evidence>
<keyword evidence="8" id="KW-0325">Glycoprotein</keyword>
<evidence type="ECO:0000313" key="15">
    <source>
        <dbReference type="Proteomes" id="UP001163046"/>
    </source>
</evidence>
<dbReference type="SUPFAM" id="SSF49899">
    <property type="entry name" value="Concanavalin A-like lectins/glucanases"/>
    <property type="match status" value="2"/>
</dbReference>
<organism evidence="14 15">
    <name type="scientific">Desmophyllum pertusum</name>
    <dbReference type="NCBI Taxonomy" id="174260"/>
    <lineage>
        <taxon>Eukaryota</taxon>
        <taxon>Metazoa</taxon>
        <taxon>Cnidaria</taxon>
        <taxon>Anthozoa</taxon>
        <taxon>Hexacorallia</taxon>
        <taxon>Scleractinia</taxon>
        <taxon>Caryophylliina</taxon>
        <taxon>Caryophylliidae</taxon>
        <taxon>Desmophyllum</taxon>
    </lineage>
</organism>
<dbReference type="Pfam" id="PF07645">
    <property type="entry name" value="EGF_CA"/>
    <property type="match status" value="2"/>
</dbReference>
<dbReference type="GO" id="GO:0007155">
    <property type="term" value="P:cell adhesion"/>
    <property type="evidence" value="ECO:0007669"/>
    <property type="project" value="UniProtKB-KW"/>
</dbReference>
<feature type="domain" description="EGF-like" evidence="12">
    <location>
        <begin position="418"/>
        <end position="456"/>
    </location>
</feature>
<dbReference type="InterPro" id="IPR018097">
    <property type="entry name" value="EGF_Ca-bd_CS"/>
</dbReference>
<dbReference type="PROSITE" id="PS50026">
    <property type="entry name" value="EGF_3"/>
    <property type="match status" value="1"/>
</dbReference>
<dbReference type="SMART" id="SM00181">
    <property type="entry name" value="EGF"/>
    <property type="match status" value="4"/>
</dbReference>
<dbReference type="PROSITE" id="PS01187">
    <property type="entry name" value="EGF_CA"/>
    <property type="match status" value="1"/>
</dbReference>
<evidence type="ECO:0000256" key="4">
    <source>
        <dbReference type="ARBA" id="ARBA00022737"/>
    </source>
</evidence>
<dbReference type="InterPro" id="IPR048287">
    <property type="entry name" value="TSPN-like_N"/>
</dbReference>
<name>A0A9W9ZEI4_9CNID</name>
<feature type="repeat" description="TSP type-3" evidence="10">
    <location>
        <begin position="549"/>
        <end position="584"/>
    </location>
</feature>